<dbReference type="Proteomes" id="UP000239867">
    <property type="component" value="Chromosome"/>
</dbReference>
<dbReference type="EMBL" id="CP021255">
    <property type="protein sequence ID" value="AVD70423.1"/>
    <property type="molecule type" value="Genomic_DNA"/>
</dbReference>
<proteinExistence type="predicted"/>
<protein>
    <submittedName>
        <fullName evidence="1">Uncharacterized protein</fullName>
    </submittedName>
</protein>
<organism evidence="1 2">
    <name type="scientific">Desulfobulbus oralis</name>
    <dbReference type="NCBI Taxonomy" id="1986146"/>
    <lineage>
        <taxon>Bacteria</taxon>
        <taxon>Pseudomonadati</taxon>
        <taxon>Thermodesulfobacteriota</taxon>
        <taxon>Desulfobulbia</taxon>
        <taxon>Desulfobulbales</taxon>
        <taxon>Desulfobulbaceae</taxon>
        <taxon>Desulfobulbus</taxon>
    </lineage>
</organism>
<dbReference type="KEGG" id="deo:CAY53_02135"/>
<accession>A0A2L1GL78</accession>
<evidence type="ECO:0000313" key="2">
    <source>
        <dbReference type="Proteomes" id="UP000239867"/>
    </source>
</evidence>
<evidence type="ECO:0000313" key="1">
    <source>
        <dbReference type="EMBL" id="AVD70423.1"/>
    </source>
</evidence>
<dbReference type="AlphaFoldDB" id="A0A2L1GL78"/>
<keyword evidence="2" id="KW-1185">Reference proteome</keyword>
<gene>
    <name evidence="1" type="ORF">CAY53_02135</name>
</gene>
<name>A0A2L1GL78_9BACT</name>
<dbReference type="RefSeq" id="WP_017866028.1">
    <property type="nucleotide sequence ID" value="NZ_CP021255.1"/>
</dbReference>
<sequence length="231" mass="26833">MTDDAIRELFGQVPYFVDQKIEKYVPLDGIAQQFVATSYWSDQASVNLGDVCGTMHPDYGGMTWRGFLSKGRRMAGNLGAFRRNPGYYTDAEASRLPSMHFLRRDGKTFVGEDGNHRTCIGKCHLYSTGHAYIHRVCLAENVVDWLFYDLFLRLSVVKGASWRIAAHREGVRREDGPGWNRDFYETRIHISDCARQTQWSWDRMQLAEHLPELEYISMKQAQKGWFRRMFS</sequence>
<dbReference type="OrthoDB" id="5518183at2"/>
<reference evidence="1 2" key="1">
    <citation type="journal article" date="2018" name="MBio">
        <title>Insights into the evolution of host association through the isolation and characterization of a novel human periodontal pathobiont, Desulfobulbus oralis.</title>
        <authorList>
            <person name="Cross K.L."/>
            <person name="Chirania P."/>
            <person name="Xiong W."/>
            <person name="Beall C.J."/>
            <person name="Elkins J.G."/>
            <person name="Giannone R.J."/>
            <person name="Griffen A.L."/>
            <person name="Guss A.M."/>
            <person name="Hettich R.L."/>
            <person name="Joshi S.S."/>
            <person name="Mokrzan E.M."/>
            <person name="Martin R.K."/>
            <person name="Zhulin I.B."/>
            <person name="Leys E.J."/>
            <person name="Podar M."/>
        </authorList>
    </citation>
    <scope>NUCLEOTIDE SEQUENCE [LARGE SCALE GENOMIC DNA]</scope>
    <source>
        <strain evidence="1 2">ORNL</strain>
    </source>
</reference>